<evidence type="ECO:0000256" key="1">
    <source>
        <dbReference type="SAM" id="MobiDB-lite"/>
    </source>
</evidence>
<proteinExistence type="predicted"/>
<protein>
    <recommendedName>
        <fullName evidence="2">Reverse transcriptase domain-containing protein</fullName>
    </recommendedName>
</protein>
<accession>A0A2N5V3L3</accession>
<feature type="compositionally biased region" description="Pro residues" evidence="1">
    <location>
        <begin position="20"/>
        <end position="41"/>
    </location>
</feature>
<dbReference type="Gene3D" id="3.60.10.10">
    <property type="entry name" value="Endonuclease/exonuclease/phosphatase"/>
    <property type="match status" value="1"/>
</dbReference>
<dbReference type="SUPFAM" id="SSF56219">
    <property type="entry name" value="DNase I-like"/>
    <property type="match status" value="1"/>
</dbReference>
<feature type="compositionally biased region" description="Basic residues" evidence="1">
    <location>
        <begin position="9"/>
        <end position="19"/>
    </location>
</feature>
<dbReference type="AlphaFoldDB" id="A0A2N5V3L3"/>
<dbReference type="InterPro" id="IPR000477">
    <property type="entry name" value="RT_dom"/>
</dbReference>
<evidence type="ECO:0000313" key="4">
    <source>
        <dbReference type="Proteomes" id="UP000235392"/>
    </source>
</evidence>
<dbReference type="SUPFAM" id="SSF56672">
    <property type="entry name" value="DNA/RNA polymerases"/>
    <property type="match status" value="1"/>
</dbReference>
<reference evidence="3 4" key="1">
    <citation type="submission" date="2017-11" db="EMBL/GenBank/DDBJ databases">
        <title>De novo assembly and phasing of dikaryotic genomes from two isolates of Puccinia coronata f. sp. avenae, the causal agent of oat crown rust.</title>
        <authorList>
            <person name="Miller M.E."/>
            <person name="Zhang Y."/>
            <person name="Omidvar V."/>
            <person name="Sperschneider J."/>
            <person name="Schwessinger B."/>
            <person name="Raley C."/>
            <person name="Palmer J.M."/>
            <person name="Garnica D."/>
            <person name="Upadhyaya N."/>
            <person name="Rathjen J."/>
            <person name="Taylor J.M."/>
            <person name="Park R.F."/>
            <person name="Dodds P.N."/>
            <person name="Hirsch C.D."/>
            <person name="Kianian S.F."/>
            <person name="Figueroa M."/>
        </authorList>
    </citation>
    <scope>NUCLEOTIDE SEQUENCE [LARGE SCALE GENOMIC DNA]</scope>
    <source>
        <strain evidence="3">12SD80</strain>
    </source>
</reference>
<feature type="region of interest" description="Disordered" evidence="1">
    <location>
        <begin position="1"/>
        <end position="60"/>
    </location>
</feature>
<comment type="caution">
    <text evidence="3">The sequence shown here is derived from an EMBL/GenBank/DDBJ whole genome shotgun (WGS) entry which is preliminary data.</text>
</comment>
<dbReference type="Proteomes" id="UP000235392">
    <property type="component" value="Unassembled WGS sequence"/>
</dbReference>
<gene>
    <name evidence="3" type="ORF">PCASD_05177</name>
</gene>
<name>A0A2N5V3L3_9BASI</name>
<feature type="compositionally biased region" description="Basic and acidic residues" evidence="1">
    <location>
        <begin position="508"/>
        <end position="517"/>
    </location>
</feature>
<dbReference type="InterPro" id="IPR036691">
    <property type="entry name" value="Endo/exonu/phosph_ase_sf"/>
</dbReference>
<feature type="compositionally biased region" description="Polar residues" evidence="1">
    <location>
        <begin position="47"/>
        <end position="60"/>
    </location>
</feature>
<feature type="compositionally biased region" description="Polar residues" evidence="1">
    <location>
        <begin position="485"/>
        <end position="498"/>
    </location>
</feature>
<evidence type="ECO:0000259" key="2">
    <source>
        <dbReference type="Pfam" id="PF00078"/>
    </source>
</evidence>
<feature type="domain" description="Reverse transcriptase" evidence="2">
    <location>
        <begin position="308"/>
        <end position="443"/>
    </location>
</feature>
<sequence>MAGQSQLKAHSHTHLHGRKPPPPPLEPPRPPIKPQASPRPPGHLQRSRLQNGVPTFSSSKGTGSTIDLIWANFLASRLVNRSEVLLENHGSDHQAVELELPFRRPTPAKRLTRPKWGAVPHEIACKRLDGYIDQMRSLSPASVDESIRILTEGLKNTQDSFGRTVVENPQQAKSWWCKKTLDPIIDTRNRARQWHILTKSPESAECYRQWSSYFRATVKSLKRNSWLRFLENAEDDTLWQALQILPKEVADCIKKISPKKAPGEDGIANEMLKISSLSLAPPLTKILNQSLSISHFPTAWKCAIMAIIPKAGKDNYTDPNAYRPISLLSSLGKIFELAITRRLTAWAEKNNILADGHLGCRKGAGTEDAMVILDTWVRRKWHEKKTVATLFLDVKSAYPSVHPNRLIHYTAGINRSNTAVRAVLKQPCSTSGRTGTVRPKHLPAGRTGLSNQFLGPVAQDQPGPVWCSIPAPMPKRINNKEELHQQQAGNTDDGSSTRSGHRGKKGKKDQEEERPRP</sequence>
<dbReference type="EMBL" id="PGCI01000056">
    <property type="protein sequence ID" value="PLW44589.1"/>
    <property type="molecule type" value="Genomic_DNA"/>
</dbReference>
<feature type="region of interest" description="Disordered" evidence="1">
    <location>
        <begin position="464"/>
        <end position="517"/>
    </location>
</feature>
<organism evidence="3 4">
    <name type="scientific">Puccinia coronata f. sp. avenae</name>
    <dbReference type="NCBI Taxonomy" id="200324"/>
    <lineage>
        <taxon>Eukaryota</taxon>
        <taxon>Fungi</taxon>
        <taxon>Dikarya</taxon>
        <taxon>Basidiomycota</taxon>
        <taxon>Pucciniomycotina</taxon>
        <taxon>Pucciniomycetes</taxon>
        <taxon>Pucciniales</taxon>
        <taxon>Pucciniaceae</taxon>
        <taxon>Puccinia</taxon>
    </lineage>
</organism>
<evidence type="ECO:0000313" key="3">
    <source>
        <dbReference type="EMBL" id="PLW44589.1"/>
    </source>
</evidence>
<dbReference type="PANTHER" id="PTHR19446">
    <property type="entry name" value="REVERSE TRANSCRIPTASES"/>
    <property type="match status" value="1"/>
</dbReference>
<dbReference type="Pfam" id="PF00078">
    <property type="entry name" value="RVT_1"/>
    <property type="match status" value="1"/>
</dbReference>
<dbReference type="InterPro" id="IPR043502">
    <property type="entry name" value="DNA/RNA_pol_sf"/>
</dbReference>